<comment type="catalytic activity">
    <reaction evidence="1">
        <text>inosine + phosphate = alpha-D-ribose 1-phosphate + hypoxanthine</text>
        <dbReference type="Rhea" id="RHEA:27646"/>
        <dbReference type="ChEBI" id="CHEBI:17368"/>
        <dbReference type="ChEBI" id="CHEBI:17596"/>
        <dbReference type="ChEBI" id="CHEBI:43474"/>
        <dbReference type="ChEBI" id="CHEBI:57720"/>
        <dbReference type="EC" id="2.4.2.1"/>
    </reaction>
    <physiologicalReaction direction="left-to-right" evidence="1">
        <dbReference type="Rhea" id="RHEA:27647"/>
    </physiologicalReaction>
</comment>
<dbReference type="Gene3D" id="3.60.140.10">
    <property type="entry name" value="CNF1/YfiH-like putative cysteine hydrolases"/>
    <property type="match status" value="1"/>
</dbReference>
<gene>
    <name evidence="13" type="primary">pgeF</name>
    <name evidence="13" type="ORF">K1X13_02555</name>
</gene>
<evidence type="ECO:0000256" key="9">
    <source>
        <dbReference type="ARBA" id="ARBA00047989"/>
    </source>
</evidence>
<keyword evidence="8" id="KW-0186">Copper</keyword>
<dbReference type="EMBL" id="JAIEZQ010000001">
    <property type="protein sequence ID" value="MBY9073694.1"/>
    <property type="molecule type" value="Genomic_DNA"/>
</dbReference>
<dbReference type="RefSeq" id="WP_221023466.1">
    <property type="nucleotide sequence ID" value="NZ_JAIEZQ010000001.1"/>
</dbReference>
<keyword evidence="4" id="KW-0808">Transferase</keyword>
<evidence type="ECO:0000256" key="2">
    <source>
        <dbReference type="ARBA" id="ARBA00003215"/>
    </source>
</evidence>
<evidence type="ECO:0000313" key="14">
    <source>
        <dbReference type="Proteomes" id="UP000754710"/>
    </source>
</evidence>
<keyword evidence="14" id="KW-1185">Reference proteome</keyword>
<organism evidence="13 14">
    <name type="scientific">Nocardioides jiangsuensis</name>
    <dbReference type="NCBI Taxonomy" id="2866161"/>
    <lineage>
        <taxon>Bacteria</taxon>
        <taxon>Bacillati</taxon>
        <taxon>Actinomycetota</taxon>
        <taxon>Actinomycetes</taxon>
        <taxon>Propionibacteriales</taxon>
        <taxon>Nocardioidaceae</taxon>
        <taxon>Nocardioides</taxon>
    </lineage>
</organism>
<dbReference type="InterPro" id="IPR003730">
    <property type="entry name" value="Cu_polyphenol_OxRdtase"/>
</dbReference>
<dbReference type="PANTHER" id="PTHR30616:SF2">
    <property type="entry name" value="PURINE NUCLEOSIDE PHOSPHORYLASE LACC1"/>
    <property type="match status" value="1"/>
</dbReference>
<comment type="similarity">
    <text evidence="3 12">Belongs to the purine nucleoside phosphorylase YfiH/LACC1 family.</text>
</comment>
<comment type="catalytic activity">
    <reaction evidence="10">
        <text>adenosine + phosphate = alpha-D-ribose 1-phosphate + adenine</text>
        <dbReference type="Rhea" id="RHEA:27642"/>
        <dbReference type="ChEBI" id="CHEBI:16335"/>
        <dbReference type="ChEBI" id="CHEBI:16708"/>
        <dbReference type="ChEBI" id="CHEBI:43474"/>
        <dbReference type="ChEBI" id="CHEBI:57720"/>
        <dbReference type="EC" id="2.4.2.1"/>
    </reaction>
    <physiologicalReaction direction="left-to-right" evidence="10">
        <dbReference type="Rhea" id="RHEA:27643"/>
    </physiologicalReaction>
</comment>
<keyword evidence="6" id="KW-0378">Hydrolase</keyword>
<evidence type="ECO:0000256" key="12">
    <source>
        <dbReference type="RuleBase" id="RU361274"/>
    </source>
</evidence>
<evidence type="ECO:0000256" key="11">
    <source>
        <dbReference type="ARBA" id="ARBA00049893"/>
    </source>
</evidence>
<dbReference type="Pfam" id="PF02578">
    <property type="entry name" value="Cu-oxidase_4"/>
    <property type="match status" value="1"/>
</dbReference>
<evidence type="ECO:0000256" key="4">
    <source>
        <dbReference type="ARBA" id="ARBA00022679"/>
    </source>
</evidence>
<evidence type="ECO:0000313" key="13">
    <source>
        <dbReference type="EMBL" id="MBY9073694.1"/>
    </source>
</evidence>
<evidence type="ECO:0000256" key="3">
    <source>
        <dbReference type="ARBA" id="ARBA00007353"/>
    </source>
</evidence>
<evidence type="ECO:0000256" key="10">
    <source>
        <dbReference type="ARBA" id="ARBA00048968"/>
    </source>
</evidence>
<sequence>MFAFQDTRGVIDVAFTDRHGGVSAGPYASLNLAEKGEDDAVTVRRNVDLVAHAFARGGEAYDGDPFALPEGVRPPLVVRMHQVHGAEVHVVDEAYVVAPHEQETPVADGLVTAVPGVALMVRVADCVPVLLADEAHGVVGAAHAGRPGMVAGVVTRTVTAMRDLGAQQLVAWVGPHVCGRCYEVPEEMRAEVAAVVPESYAETSWGTPAVDVGAGVTAQLRAAGVEVLDASRCTLEDDDLYSYRRQGAASGRSAGLVWVRP</sequence>
<keyword evidence="7" id="KW-0862">Zinc</keyword>
<keyword evidence="5" id="KW-0479">Metal-binding</keyword>
<dbReference type="InterPro" id="IPR038371">
    <property type="entry name" value="Cu_polyphenol_OxRdtase_sf"/>
</dbReference>
<comment type="catalytic activity">
    <reaction evidence="9">
        <text>adenosine + H2O + H(+) = inosine + NH4(+)</text>
        <dbReference type="Rhea" id="RHEA:24408"/>
        <dbReference type="ChEBI" id="CHEBI:15377"/>
        <dbReference type="ChEBI" id="CHEBI:15378"/>
        <dbReference type="ChEBI" id="CHEBI:16335"/>
        <dbReference type="ChEBI" id="CHEBI:17596"/>
        <dbReference type="ChEBI" id="CHEBI:28938"/>
        <dbReference type="EC" id="3.5.4.4"/>
    </reaction>
    <physiologicalReaction direction="left-to-right" evidence="9">
        <dbReference type="Rhea" id="RHEA:24409"/>
    </physiologicalReaction>
</comment>
<dbReference type="InterPro" id="IPR011324">
    <property type="entry name" value="Cytotoxic_necrot_fac-like_cat"/>
</dbReference>
<comment type="function">
    <text evidence="2">Purine nucleoside enzyme that catalyzes the phosphorolysis of adenosine and inosine nucleosides, yielding D-ribose 1-phosphate and the respective free bases, adenine and hypoxanthine. Also catalyzes the phosphorolysis of S-methyl-5'-thioadenosine into adenine and S-methyl-5-thio-alpha-D-ribose 1-phosphate. Also has adenosine deaminase activity.</text>
</comment>
<evidence type="ECO:0000256" key="8">
    <source>
        <dbReference type="ARBA" id="ARBA00023008"/>
    </source>
</evidence>
<comment type="catalytic activity">
    <reaction evidence="11">
        <text>S-methyl-5'-thioadenosine + phosphate = 5-(methylsulfanyl)-alpha-D-ribose 1-phosphate + adenine</text>
        <dbReference type="Rhea" id="RHEA:11852"/>
        <dbReference type="ChEBI" id="CHEBI:16708"/>
        <dbReference type="ChEBI" id="CHEBI:17509"/>
        <dbReference type="ChEBI" id="CHEBI:43474"/>
        <dbReference type="ChEBI" id="CHEBI:58533"/>
        <dbReference type="EC" id="2.4.2.28"/>
    </reaction>
    <physiologicalReaction direction="left-to-right" evidence="11">
        <dbReference type="Rhea" id="RHEA:11853"/>
    </physiologicalReaction>
</comment>
<name>A0ABS7RF96_9ACTN</name>
<dbReference type="Proteomes" id="UP000754710">
    <property type="component" value="Unassembled WGS sequence"/>
</dbReference>
<evidence type="ECO:0000256" key="1">
    <source>
        <dbReference type="ARBA" id="ARBA00000553"/>
    </source>
</evidence>
<comment type="caution">
    <text evidence="13">The sequence shown here is derived from an EMBL/GenBank/DDBJ whole genome shotgun (WGS) entry which is preliminary data.</text>
</comment>
<accession>A0ABS7RF96</accession>
<evidence type="ECO:0000256" key="6">
    <source>
        <dbReference type="ARBA" id="ARBA00022801"/>
    </source>
</evidence>
<dbReference type="CDD" id="cd16833">
    <property type="entry name" value="YfiH"/>
    <property type="match status" value="1"/>
</dbReference>
<dbReference type="SUPFAM" id="SSF64438">
    <property type="entry name" value="CNF1/YfiH-like putative cysteine hydrolases"/>
    <property type="match status" value="1"/>
</dbReference>
<dbReference type="PANTHER" id="PTHR30616">
    <property type="entry name" value="UNCHARACTERIZED PROTEIN YFIH"/>
    <property type="match status" value="1"/>
</dbReference>
<protein>
    <recommendedName>
        <fullName evidence="12">Purine nucleoside phosphorylase</fullName>
    </recommendedName>
</protein>
<evidence type="ECO:0000256" key="7">
    <source>
        <dbReference type="ARBA" id="ARBA00022833"/>
    </source>
</evidence>
<proteinExistence type="inferred from homology"/>
<dbReference type="NCBIfam" id="TIGR00726">
    <property type="entry name" value="peptidoglycan editing factor PgeF"/>
    <property type="match status" value="1"/>
</dbReference>
<evidence type="ECO:0000256" key="5">
    <source>
        <dbReference type="ARBA" id="ARBA00022723"/>
    </source>
</evidence>
<reference evidence="13 14" key="1">
    <citation type="submission" date="2021-08" db="EMBL/GenBank/DDBJ databases">
        <title>Nocardioides bacterium WL0053 sp. nov., isolated from the sediment.</title>
        <authorList>
            <person name="Wang L."/>
            <person name="Zhang D."/>
            <person name="Zhang A."/>
        </authorList>
    </citation>
    <scope>NUCLEOTIDE SEQUENCE [LARGE SCALE GENOMIC DNA]</scope>
    <source>
        <strain evidence="13 14">WL0053</strain>
    </source>
</reference>